<sequence length="806" mass="89024">MEQQFEDDQASDTATPKGSNFIHRGFNDLLAMLPTGSGTGASAFFTSTHDGSINGGAGYGGSRKLPSIPIETPLAVNDRSQSSAWFWGHMMGEVGSESSRKDATKTRLERASSIHQLAVEPLVIPSRVDGEITNVDKGATSAMTALRELPATPAIARSIPIPDPPTARKIPSRPLPVPGVFPARPSVAVTRSPLSPPPSSTMVIQGSQWPKRPATHLPHVALQQPFRGETAFSPPLTGSIGVSPRNMKPAKERRSLIPEGVLGSQSPRRKHGIGLEAVPAGKIDKRLISWPMDFRHVVHASNPEEAQFLLMRWSIDGMGKVADPGWAQYIKLLVRQRAEDQQARAIAQSIIAREHGTRLQVTQTPFHTLRVVNGMPSSVYSPTEGSDPRLTTPGLLQNNPAKSPFHQIPNPFESAFSPPSSHHVPVADGGVTGNNAAYPSKITPLRVKARKPVPPVVTAAFPLRQPMTVAPEEIDGLPFPSTPTIVREETHLAASLQHLPSSHIDSAMEETNSPIYLIRDVRPTLSTLEKAASTAIFFETLYHALLKPPQTLQAAHPDNYICARERRKLALEEEMERRGLLEQDKEALRKKWAEEETANLRERRRKVGLNSFTKLKVIGHGAFGVVSLVKEQETGALFAMKEIDKSSGEFALIATEKRVLDFEGGGDLLNLLVERDTFNEDFTRFYVAEMILALEATHTLGFIHRDVKPDNFLFSKDGHLKISDFGLANSLHWAYDTAYYEQQRRALLKRHGIDLEEPSKTKVRTLKRREVEALMGKEWLDQGQGMLTWRDNKRRKMAFSICGYVL</sequence>
<evidence type="ECO:0000313" key="2">
    <source>
        <dbReference type="Proteomes" id="UP001234202"/>
    </source>
</evidence>
<gene>
    <name evidence="1" type="ORF">QFC24_000347</name>
</gene>
<accession>A0ACC2XX85</accession>
<reference evidence="1" key="1">
    <citation type="submission" date="2023-04" db="EMBL/GenBank/DDBJ databases">
        <title>Draft Genome sequencing of Naganishia species isolated from polar environments using Oxford Nanopore Technology.</title>
        <authorList>
            <person name="Leo P."/>
            <person name="Venkateswaran K."/>
        </authorList>
    </citation>
    <scope>NUCLEOTIDE SEQUENCE</scope>
    <source>
        <strain evidence="1">DBVPG 5303</strain>
    </source>
</reference>
<protein>
    <submittedName>
        <fullName evidence="1">Uncharacterized protein</fullName>
    </submittedName>
</protein>
<dbReference type="EMBL" id="JASBWV010000001">
    <property type="protein sequence ID" value="KAJ9128056.1"/>
    <property type="molecule type" value="Genomic_DNA"/>
</dbReference>
<organism evidence="1 2">
    <name type="scientific">Naganishia onofrii</name>
    <dbReference type="NCBI Taxonomy" id="1851511"/>
    <lineage>
        <taxon>Eukaryota</taxon>
        <taxon>Fungi</taxon>
        <taxon>Dikarya</taxon>
        <taxon>Basidiomycota</taxon>
        <taxon>Agaricomycotina</taxon>
        <taxon>Tremellomycetes</taxon>
        <taxon>Filobasidiales</taxon>
        <taxon>Filobasidiaceae</taxon>
        <taxon>Naganishia</taxon>
    </lineage>
</organism>
<proteinExistence type="predicted"/>
<evidence type="ECO:0000313" key="1">
    <source>
        <dbReference type="EMBL" id="KAJ9128056.1"/>
    </source>
</evidence>
<dbReference type="Proteomes" id="UP001234202">
    <property type="component" value="Unassembled WGS sequence"/>
</dbReference>
<comment type="caution">
    <text evidence="1">The sequence shown here is derived from an EMBL/GenBank/DDBJ whole genome shotgun (WGS) entry which is preliminary data.</text>
</comment>
<keyword evidence="2" id="KW-1185">Reference proteome</keyword>
<name>A0ACC2XX85_9TREE</name>